<organism evidence="2">
    <name type="scientific">marine sediment metagenome</name>
    <dbReference type="NCBI Taxonomy" id="412755"/>
    <lineage>
        <taxon>unclassified sequences</taxon>
        <taxon>metagenomes</taxon>
        <taxon>ecological metagenomes</taxon>
    </lineage>
</organism>
<accession>A0A0F9GG49</accession>
<sequence length="94" mass="10300">MIELLAASGTIELPSWAVSAFVALFFLVIAVAGWGLRYLGRRIHDDLEGLSAELKEMNSKLAGYNERLIRLETYVYDNRSGPFPRAGTPVGVTG</sequence>
<comment type="caution">
    <text evidence="2">The sequence shown here is derived from an EMBL/GenBank/DDBJ whole genome shotgun (WGS) entry which is preliminary data.</text>
</comment>
<keyword evidence="1" id="KW-0812">Transmembrane</keyword>
<proteinExistence type="predicted"/>
<gene>
    <name evidence="2" type="ORF">LCGC14_2125330</name>
</gene>
<keyword evidence="1" id="KW-0472">Membrane</keyword>
<dbReference type="EMBL" id="LAZR01026539">
    <property type="protein sequence ID" value="KKL68405.1"/>
    <property type="molecule type" value="Genomic_DNA"/>
</dbReference>
<feature type="transmembrane region" description="Helical" evidence="1">
    <location>
        <begin position="16"/>
        <end position="36"/>
    </location>
</feature>
<reference evidence="2" key="1">
    <citation type="journal article" date="2015" name="Nature">
        <title>Complex archaea that bridge the gap between prokaryotes and eukaryotes.</title>
        <authorList>
            <person name="Spang A."/>
            <person name="Saw J.H."/>
            <person name="Jorgensen S.L."/>
            <person name="Zaremba-Niedzwiedzka K."/>
            <person name="Martijn J."/>
            <person name="Lind A.E."/>
            <person name="van Eijk R."/>
            <person name="Schleper C."/>
            <person name="Guy L."/>
            <person name="Ettema T.J."/>
        </authorList>
    </citation>
    <scope>NUCLEOTIDE SEQUENCE</scope>
</reference>
<evidence type="ECO:0000256" key="1">
    <source>
        <dbReference type="SAM" id="Phobius"/>
    </source>
</evidence>
<evidence type="ECO:0000313" key="2">
    <source>
        <dbReference type="EMBL" id="KKL68405.1"/>
    </source>
</evidence>
<name>A0A0F9GG49_9ZZZZ</name>
<protein>
    <submittedName>
        <fullName evidence="2">Uncharacterized protein</fullName>
    </submittedName>
</protein>
<dbReference type="AlphaFoldDB" id="A0A0F9GG49"/>
<keyword evidence="1" id="KW-1133">Transmembrane helix</keyword>